<protein>
    <submittedName>
        <fullName evidence="1">Uncharacterized protein</fullName>
    </submittedName>
</protein>
<dbReference type="EMBL" id="MU128950">
    <property type="protein sequence ID" value="KAF9515414.1"/>
    <property type="molecule type" value="Genomic_DNA"/>
</dbReference>
<organism evidence="1 2">
    <name type="scientific">Hydnum rufescens UP504</name>
    <dbReference type="NCBI Taxonomy" id="1448309"/>
    <lineage>
        <taxon>Eukaryota</taxon>
        <taxon>Fungi</taxon>
        <taxon>Dikarya</taxon>
        <taxon>Basidiomycota</taxon>
        <taxon>Agaricomycotina</taxon>
        <taxon>Agaricomycetes</taxon>
        <taxon>Cantharellales</taxon>
        <taxon>Hydnaceae</taxon>
        <taxon>Hydnum</taxon>
    </lineage>
</organism>
<evidence type="ECO:0000313" key="1">
    <source>
        <dbReference type="EMBL" id="KAF9515414.1"/>
    </source>
</evidence>
<comment type="caution">
    <text evidence="1">The sequence shown here is derived from an EMBL/GenBank/DDBJ whole genome shotgun (WGS) entry which is preliminary data.</text>
</comment>
<keyword evidence="2" id="KW-1185">Reference proteome</keyword>
<gene>
    <name evidence="1" type="ORF">BS47DRAFT_1360993</name>
</gene>
<sequence>MTNQTQCHTPASAECPDSAHREIQEHTVAQDPNSRLSTTHVTTKQVWRHTPALAGSPLIPYPKKIDEAQDEYNVSSLCVKPHPKPAWTRPKAKYRRTQPSKTAALEHPQHTQQVIYGATPAPAGLWYTIGSPFTAQNPTPQDLIQGPSTKFPTNMARNEIEHHTPTKVGPQTPATNTMTDNMVPHTHCGRCGILSMHETPLDKNTAKIQDETRMCAATHNPIRTPLSKPVQTPPNNPTAMHAMALMPRRCATKEEATMPHTCCGGCGNILRCHMPASAGVWQYQGPPLHDTPPEEYTDKVQGKIQEHAVNQTPTPEDQQAI</sequence>
<name>A0A9P6B0U8_9AGAM</name>
<accession>A0A9P6B0U8</accession>
<dbReference type="AlphaFoldDB" id="A0A9P6B0U8"/>
<proteinExistence type="predicted"/>
<dbReference type="Proteomes" id="UP000886523">
    <property type="component" value="Unassembled WGS sequence"/>
</dbReference>
<reference evidence="1" key="1">
    <citation type="journal article" date="2020" name="Nat. Commun.">
        <title>Large-scale genome sequencing of mycorrhizal fungi provides insights into the early evolution of symbiotic traits.</title>
        <authorList>
            <person name="Miyauchi S."/>
            <person name="Kiss E."/>
            <person name="Kuo A."/>
            <person name="Drula E."/>
            <person name="Kohler A."/>
            <person name="Sanchez-Garcia M."/>
            <person name="Morin E."/>
            <person name="Andreopoulos B."/>
            <person name="Barry K.W."/>
            <person name="Bonito G."/>
            <person name="Buee M."/>
            <person name="Carver A."/>
            <person name="Chen C."/>
            <person name="Cichocki N."/>
            <person name="Clum A."/>
            <person name="Culley D."/>
            <person name="Crous P.W."/>
            <person name="Fauchery L."/>
            <person name="Girlanda M."/>
            <person name="Hayes R.D."/>
            <person name="Keri Z."/>
            <person name="LaButti K."/>
            <person name="Lipzen A."/>
            <person name="Lombard V."/>
            <person name="Magnuson J."/>
            <person name="Maillard F."/>
            <person name="Murat C."/>
            <person name="Nolan M."/>
            <person name="Ohm R.A."/>
            <person name="Pangilinan J."/>
            <person name="Pereira M.F."/>
            <person name="Perotto S."/>
            <person name="Peter M."/>
            <person name="Pfister S."/>
            <person name="Riley R."/>
            <person name="Sitrit Y."/>
            <person name="Stielow J.B."/>
            <person name="Szollosi G."/>
            <person name="Zifcakova L."/>
            <person name="Stursova M."/>
            <person name="Spatafora J.W."/>
            <person name="Tedersoo L."/>
            <person name="Vaario L.M."/>
            <person name="Yamada A."/>
            <person name="Yan M."/>
            <person name="Wang P."/>
            <person name="Xu J."/>
            <person name="Bruns T."/>
            <person name="Baldrian P."/>
            <person name="Vilgalys R."/>
            <person name="Dunand C."/>
            <person name="Henrissat B."/>
            <person name="Grigoriev I.V."/>
            <person name="Hibbett D."/>
            <person name="Nagy L.G."/>
            <person name="Martin F.M."/>
        </authorList>
    </citation>
    <scope>NUCLEOTIDE SEQUENCE</scope>
    <source>
        <strain evidence="1">UP504</strain>
    </source>
</reference>
<evidence type="ECO:0000313" key="2">
    <source>
        <dbReference type="Proteomes" id="UP000886523"/>
    </source>
</evidence>